<dbReference type="Proteomes" id="UP000321058">
    <property type="component" value="Unassembled WGS sequence"/>
</dbReference>
<reference evidence="5 6" key="1">
    <citation type="submission" date="2019-07" db="EMBL/GenBank/DDBJ databases">
        <title>Whole genome shotgun sequence of Reyranella soli NBRC 108950.</title>
        <authorList>
            <person name="Hosoyama A."/>
            <person name="Uohara A."/>
            <person name="Ohji S."/>
            <person name="Ichikawa N."/>
        </authorList>
    </citation>
    <scope>NUCLEOTIDE SEQUENCE [LARGE SCALE GENOMIC DNA]</scope>
    <source>
        <strain evidence="5 6">NBRC 108950</strain>
    </source>
</reference>
<evidence type="ECO:0000256" key="2">
    <source>
        <dbReference type="ARBA" id="ARBA00023008"/>
    </source>
</evidence>
<dbReference type="GO" id="GO:0042597">
    <property type="term" value="C:periplasmic space"/>
    <property type="evidence" value="ECO:0007669"/>
    <property type="project" value="InterPro"/>
</dbReference>
<evidence type="ECO:0000256" key="1">
    <source>
        <dbReference type="ARBA" id="ARBA00022729"/>
    </source>
</evidence>
<dbReference type="GO" id="GO:0046688">
    <property type="term" value="P:response to copper ion"/>
    <property type="evidence" value="ECO:0007669"/>
    <property type="project" value="InterPro"/>
</dbReference>
<evidence type="ECO:0000313" key="6">
    <source>
        <dbReference type="Proteomes" id="UP000321058"/>
    </source>
</evidence>
<keyword evidence="2" id="KW-0186">Copper</keyword>
<organism evidence="5 6">
    <name type="scientific">Reyranella soli</name>
    <dbReference type="NCBI Taxonomy" id="1230389"/>
    <lineage>
        <taxon>Bacteria</taxon>
        <taxon>Pseudomonadati</taxon>
        <taxon>Pseudomonadota</taxon>
        <taxon>Alphaproteobacteria</taxon>
        <taxon>Hyphomicrobiales</taxon>
        <taxon>Reyranellaceae</taxon>
        <taxon>Reyranella</taxon>
    </lineage>
</organism>
<dbReference type="Pfam" id="PF04234">
    <property type="entry name" value="CopC"/>
    <property type="match status" value="1"/>
</dbReference>
<evidence type="ECO:0000259" key="4">
    <source>
        <dbReference type="Pfam" id="PF04234"/>
    </source>
</evidence>
<dbReference type="Gene3D" id="2.60.40.1220">
    <property type="match status" value="1"/>
</dbReference>
<dbReference type="InterPro" id="IPR014756">
    <property type="entry name" value="Ig_E-set"/>
</dbReference>
<evidence type="ECO:0000256" key="3">
    <source>
        <dbReference type="SAM" id="SignalP"/>
    </source>
</evidence>
<dbReference type="InterPro" id="IPR007348">
    <property type="entry name" value="CopC_dom"/>
</dbReference>
<evidence type="ECO:0000313" key="5">
    <source>
        <dbReference type="EMBL" id="GEP57017.1"/>
    </source>
</evidence>
<dbReference type="RefSeq" id="WP_147151394.1">
    <property type="nucleotide sequence ID" value="NZ_BKAJ01000073.1"/>
</dbReference>
<sequence>MLRRTMIAALLVLPGQAVHAQQPAGDVHVLESTPAANAHIGRKSSAFFVRFDRPVDHSKSTLTITHGDKVIERLHPRLESAPEVLFAAAPTLPPGDYKLHWAVITLQGTKAIEGDIPFKVSDQPPQ</sequence>
<feature type="domain" description="CopC" evidence="4">
    <location>
        <begin position="28"/>
        <end position="120"/>
    </location>
</feature>
<dbReference type="GO" id="GO:0005507">
    <property type="term" value="F:copper ion binding"/>
    <property type="evidence" value="ECO:0007669"/>
    <property type="project" value="InterPro"/>
</dbReference>
<dbReference type="AlphaFoldDB" id="A0A512NDI8"/>
<proteinExistence type="predicted"/>
<feature type="chain" id="PRO_5021812573" description="CopC domain-containing protein" evidence="3">
    <location>
        <begin position="21"/>
        <end position="126"/>
    </location>
</feature>
<keyword evidence="6" id="KW-1185">Reference proteome</keyword>
<accession>A0A512NDI8</accession>
<feature type="signal peptide" evidence="3">
    <location>
        <begin position="1"/>
        <end position="20"/>
    </location>
</feature>
<dbReference type="SUPFAM" id="SSF81296">
    <property type="entry name" value="E set domains"/>
    <property type="match status" value="1"/>
</dbReference>
<name>A0A512NDI8_9HYPH</name>
<dbReference type="OrthoDB" id="7282415at2"/>
<protein>
    <recommendedName>
        <fullName evidence="4">CopC domain-containing protein</fullName>
    </recommendedName>
</protein>
<dbReference type="InterPro" id="IPR014755">
    <property type="entry name" value="Cu-Rt/internalin_Ig-like"/>
</dbReference>
<gene>
    <name evidence="5" type="ORF">RSO01_41830</name>
</gene>
<dbReference type="EMBL" id="BKAJ01000073">
    <property type="protein sequence ID" value="GEP57017.1"/>
    <property type="molecule type" value="Genomic_DNA"/>
</dbReference>
<comment type="caution">
    <text evidence="5">The sequence shown here is derived from an EMBL/GenBank/DDBJ whole genome shotgun (WGS) entry which is preliminary data.</text>
</comment>
<keyword evidence="1 3" id="KW-0732">Signal</keyword>